<organism evidence="1 2">
    <name type="scientific">Aporhodopirellula rubra</name>
    <dbReference type="NCBI Taxonomy" id="980271"/>
    <lineage>
        <taxon>Bacteria</taxon>
        <taxon>Pseudomonadati</taxon>
        <taxon>Planctomycetota</taxon>
        <taxon>Planctomycetia</taxon>
        <taxon>Pirellulales</taxon>
        <taxon>Pirellulaceae</taxon>
        <taxon>Aporhodopirellula</taxon>
    </lineage>
</organism>
<protein>
    <submittedName>
        <fullName evidence="1">Uncharacterized protein</fullName>
    </submittedName>
</protein>
<name>A0A7W5E4B4_9BACT</name>
<evidence type="ECO:0000313" key="1">
    <source>
        <dbReference type="EMBL" id="MBB3209607.1"/>
    </source>
</evidence>
<proteinExistence type="predicted"/>
<evidence type="ECO:0000313" key="2">
    <source>
        <dbReference type="Proteomes" id="UP000536179"/>
    </source>
</evidence>
<accession>A0A7W5E4B4</accession>
<dbReference type="Proteomes" id="UP000536179">
    <property type="component" value="Unassembled WGS sequence"/>
</dbReference>
<sequence length="35" mass="4094">MFFKEGWGLIVMGGVSRCEHGMRRQPPIRNQLPKH</sequence>
<keyword evidence="2" id="KW-1185">Reference proteome</keyword>
<gene>
    <name evidence="1" type="ORF">FHS27_005447</name>
</gene>
<dbReference type="EMBL" id="JACHXU010000025">
    <property type="protein sequence ID" value="MBB3209607.1"/>
    <property type="molecule type" value="Genomic_DNA"/>
</dbReference>
<dbReference type="AlphaFoldDB" id="A0A7W5E4B4"/>
<comment type="caution">
    <text evidence="1">The sequence shown here is derived from an EMBL/GenBank/DDBJ whole genome shotgun (WGS) entry which is preliminary data.</text>
</comment>
<reference evidence="1 2" key="1">
    <citation type="submission" date="2020-08" db="EMBL/GenBank/DDBJ databases">
        <title>Genomic Encyclopedia of Type Strains, Phase III (KMG-III): the genomes of soil and plant-associated and newly described type strains.</title>
        <authorList>
            <person name="Whitman W."/>
        </authorList>
    </citation>
    <scope>NUCLEOTIDE SEQUENCE [LARGE SCALE GENOMIC DNA]</scope>
    <source>
        <strain evidence="1 2">CECT 8075</strain>
    </source>
</reference>